<dbReference type="KEGG" id="rrd:RradSPS_2482"/>
<dbReference type="Pfam" id="PF19853">
    <property type="entry name" value="DUF6328"/>
    <property type="match status" value="1"/>
</dbReference>
<evidence type="ECO:0000256" key="1">
    <source>
        <dbReference type="SAM" id="Phobius"/>
    </source>
</evidence>
<evidence type="ECO:0000313" key="3">
    <source>
        <dbReference type="EMBL" id="MDX5892404.1"/>
    </source>
</evidence>
<name>A0A023X6W7_RUBRA</name>
<evidence type="ECO:0000313" key="4">
    <source>
        <dbReference type="Proteomes" id="UP000025229"/>
    </source>
</evidence>
<protein>
    <submittedName>
        <fullName evidence="3">DUF6328 family protein</fullName>
    </submittedName>
</protein>
<accession>A0A023X6W7</accession>
<keyword evidence="1" id="KW-0472">Membrane</keyword>
<feature type="transmembrane region" description="Helical" evidence="1">
    <location>
        <begin position="56"/>
        <end position="74"/>
    </location>
</feature>
<keyword evidence="1" id="KW-1133">Transmembrane helix</keyword>
<dbReference type="Proteomes" id="UP000025229">
    <property type="component" value="Chromosome"/>
</dbReference>
<feature type="transmembrane region" description="Helical" evidence="1">
    <location>
        <begin position="24"/>
        <end position="44"/>
    </location>
</feature>
<reference evidence="2 4" key="1">
    <citation type="submission" date="2014-03" db="EMBL/GenBank/DDBJ databases">
        <title>Complete genome sequence of the Radio-Resistant Rubrobacter radiotolerans RSPS-4.</title>
        <authorList>
            <person name="Egas C.C."/>
            <person name="Barroso C.C."/>
            <person name="Froufe H.J.C."/>
            <person name="Pacheco J.J."/>
            <person name="Albuquerque L.L."/>
            <person name="da Costa M.M.S."/>
        </authorList>
    </citation>
    <scope>NUCLEOTIDE SEQUENCE [LARGE SCALE GENOMIC DNA]</scope>
    <source>
        <strain evidence="2 4">RSPS-4</strain>
    </source>
</reference>
<proteinExistence type="predicted"/>
<gene>
    <name evidence="2" type="ORF">RradSPS_2482</name>
    <name evidence="3" type="ORF">SIL72_00040</name>
</gene>
<dbReference type="HOGENOM" id="CLU_087620_2_0_11"/>
<dbReference type="eggNOG" id="ENOG5030G98">
    <property type="taxonomic scope" value="Bacteria"/>
</dbReference>
<keyword evidence="4" id="KW-1185">Reference proteome</keyword>
<evidence type="ECO:0000313" key="2">
    <source>
        <dbReference type="EMBL" id="AHY47765.1"/>
    </source>
</evidence>
<feature type="transmembrane region" description="Helical" evidence="1">
    <location>
        <begin position="94"/>
        <end position="116"/>
    </location>
</feature>
<dbReference type="InterPro" id="IPR046291">
    <property type="entry name" value="DUF6328"/>
</dbReference>
<keyword evidence="1" id="KW-0812">Transmembrane</keyword>
<dbReference type="Proteomes" id="UP001281130">
    <property type="component" value="Unassembled WGS sequence"/>
</dbReference>
<dbReference type="RefSeq" id="WP_038683053.1">
    <property type="nucleotide sequence ID" value="NZ_CP007514.1"/>
</dbReference>
<dbReference type="AlphaFoldDB" id="A0A023X6W7"/>
<feature type="transmembrane region" description="Helical" evidence="1">
    <location>
        <begin position="122"/>
        <end position="145"/>
    </location>
</feature>
<organism evidence="2 4">
    <name type="scientific">Rubrobacter radiotolerans</name>
    <name type="common">Arthrobacter radiotolerans</name>
    <dbReference type="NCBI Taxonomy" id="42256"/>
    <lineage>
        <taxon>Bacteria</taxon>
        <taxon>Bacillati</taxon>
        <taxon>Actinomycetota</taxon>
        <taxon>Rubrobacteria</taxon>
        <taxon>Rubrobacterales</taxon>
        <taxon>Rubrobacteraceae</taxon>
        <taxon>Rubrobacter</taxon>
    </lineage>
</organism>
<reference evidence="3" key="2">
    <citation type="submission" date="2023-11" db="EMBL/GenBank/DDBJ databases">
        <title>MicrobeMod: A computational toolkit for identifying prokaryotic methylation and restriction-modification with nanopore sequencing.</title>
        <authorList>
            <person name="Crits-Christoph A."/>
            <person name="Kang S.C."/>
            <person name="Lee H."/>
            <person name="Ostrov N."/>
        </authorList>
    </citation>
    <scope>NUCLEOTIDE SEQUENCE</scope>
    <source>
        <strain evidence="3">ATCC 51242</strain>
    </source>
</reference>
<sequence>MDRREGETQREREIRNMDELLQELRVVLPGVQVLFAFLLVVVFSERFDEVSALQRGVYLAALLCTTLAAALLIAPTAQHRVLWRQGARAQRLRIANGLAILGTAFLAAGMGCAIFLVTDVIYGSLAAAVVTGVVVAVFVGLWYALPLYQRLRRR</sequence>
<dbReference type="EMBL" id="CP007514">
    <property type="protein sequence ID" value="AHY47765.1"/>
    <property type="molecule type" value="Genomic_DNA"/>
</dbReference>
<dbReference type="EMBL" id="JAWXXX010000001">
    <property type="protein sequence ID" value="MDX5892404.1"/>
    <property type="molecule type" value="Genomic_DNA"/>
</dbReference>
<dbReference type="STRING" id="42256.RradSPS_2482"/>